<protein>
    <submittedName>
        <fullName evidence="1">Uncharacterized protein</fullName>
    </submittedName>
</protein>
<sequence length="83" mass="9581">DLETAFFDTTEIWVVTFAIKVIPIKEAEEIDAIRIDELIYSLQTFTMNFEKTKKSKGKSKKNITLQFSSSLTTKGEIIIEYLQ</sequence>
<keyword evidence="2" id="KW-1185">Reference proteome</keyword>
<dbReference type="AlphaFoldDB" id="A0A7J8SCH8"/>
<feature type="non-terminal residue" evidence="1">
    <location>
        <position position="1"/>
    </location>
</feature>
<dbReference type="Proteomes" id="UP000593561">
    <property type="component" value="Unassembled WGS sequence"/>
</dbReference>
<evidence type="ECO:0000313" key="2">
    <source>
        <dbReference type="Proteomes" id="UP000593561"/>
    </source>
</evidence>
<evidence type="ECO:0000313" key="1">
    <source>
        <dbReference type="EMBL" id="MBA0623808.1"/>
    </source>
</evidence>
<organism evidence="1 2">
    <name type="scientific">Gossypium davidsonii</name>
    <name type="common">Davidson's cotton</name>
    <name type="synonym">Gossypium klotzschianum subsp. davidsonii</name>
    <dbReference type="NCBI Taxonomy" id="34287"/>
    <lineage>
        <taxon>Eukaryota</taxon>
        <taxon>Viridiplantae</taxon>
        <taxon>Streptophyta</taxon>
        <taxon>Embryophyta</taxon>
        <taxon>Tracheophyta</taxon>
        <taxon>Spermatophyta</taxon>
        <taxon>Magnoliopsida</taxon>
        <taxon>eudicotyledons</taxon>
        <taxon>Gunneridae</taxon>
        <taxon>Pentapetalae</taxon>
        <taxon>rosids</taxon>
        <taxon>malvids</taxon>
        <taxon>Malvales</taxon>
        <taxon>Malvaceae</taxon>
        <taxon>Malvoideae</taxon>
        <taxon>Gossypium</taxon>
    </lineage>
</organism>
<comment type="caution">
    <text evidence="1">The sequence shown here is derived from an EMBL/GenBank/DDBJ whole genome shotgun (WGS) entry which is preliminary data.</text>
</comment>
<reference evidence="1 2" key="1">
    <citation type="journal article" date="2019" name="Genome Biol. Evol.">
        <title>Insights into the evolution of the New World diploid cottons (Gossypium, subgenus Houzingenia) based on genome sequencing.</title>
        <authorList>
            <person name="Grover C.E."/>
            <person name="Arick M.A. 2nd"/>
            <person name="Thrash A."/>
            <person name="Conover J.L."/>
            <person name="Sanders W.S."/>
            <person name="Peterson D.G."/>
            <person name="Frelichowski J.E."/>
            <person name="Scheffler J.A."/>
            <person name="Scheffler B.E."/>
            <person name="Wendel J.F."/>
        </authorList>
    </citation>
    <scope>NUCLEOTIDE SEQUENCE [LARGE SCALE GENOMIC DNA]</scope>
    <source>
        <strain evidence="1">27</strain>
        <tissue evidence="1">Leaf</tissue>
    </source>
</reference>
<accession>A0A7J8SCH8</accession>
<proteinExistence type="predicted"/>
<gene>
    <name evidence="1" type="ORF">Godav_009247</name>
</gene>
<name>A0A7J8SCH8_GOSDV</name>
<dbReference type="EMBL" id="JABFAC010000009">
    <property type="protein sequence ID" value="MBA0623808.1"/>
    <property type="molecule type" value="Genomic_DNA"/>
</dbReference>